<sequence>MKDQAKEGYFLKSYDEFADVIFRHCFFRLSDRDKAKDVTQETFIRFWKYLAEEKEIVNQRAFLYKIANNLIIDEYRKKESFSLDQMQEEIGFDVGVDFREDLETKDLSQRLVALIETLPDKYREVLVMRHVDGLSVKEIARVTGETENVVSVRIHRAIEKTKTLYEKFA</sequence>
<dbReference type="InterPro" id="IPR007627">
    <property type="entry name" value="RNA_pol_sigma70_r2"/>
</dbReference>
<dbReference type="NCBIfam" id="TIGR02937">
    <property type="entry name" value="sigma70-ECF"/>
    <property type="match status" value="1"/>
</dbReference>
<dbReference type="CDD" id="cd06171">
    <property type="entry name" value="Sigma70_r4"/>
    <property type="match status" value="1"/>
</dbReference>
<dbReference type="Proteomes" id="UP000034595">
    <property type="component" value="Unassembled WGS sequence"/>
</dbReference>
<keyword evidence="4" id="KW-0238">DNA-binding</keyword>
<dbReference type="InterPro" id="IPR013324">
    <property type="entry name" value="RNA_pol_sigma_r3/r4-like"/>
</dbReference>
<dbReference type="AlphaFoldDB" id="A0A0G1KDU1"/>
<name>A0A0G1KDU1_9BACT</name>
<proteinExistence type="inferred from homology"/>
<dbReference type="SUPFAM" id="SSF88946">
    <property type="entry name" value="Sigma2 domain of RNA polymerase sigma factors"/>
    <property type="match status" value="1"/>
</dbReference>
<comment type="similarity">
    <text evidence="1">Belongs to the sigma-70 factor family. ECF subfamily.</text>
</comment>
<dbReference type="InterPro" id="IPR013325">
    <property type="entry name" value="RNA_pol_sigma_r2"/>
</dbReference>
<dbReference type="GO" id="GO:0016987">
    <property type="term" value="F:sigma factor activity"/>
    <property type="evidence" value="ECO:0007669"/>
    <property type="project" value="UniProtKB-KW"/>
</dbReference>
<keyword evidence="2" id="KW-0805">Transcription regulation</keyword>
<dbReference type="PANTHER" id="PTHR43133:SF52">
    <property type="entry name" value="ECF RNA POLYMERASE SIGMA FACTOR SIGL"/>
    <property type="match status" value="1"/>
</dbReference>
<organism evidence="8 9">
    <name type="scientific">Candidatus Azambacteria bacterium GW2011_GWA1_44_9</name>
    <dbReference type="NCBI Taxonomy" id="1618610"/>
    <lineage>
        <taxon>Bacteria</taxon>
        <taxon>Candidatus Azamiibacteriota</taxon>
    </lineage>
</organism>
<dbReference type="InterPro" id="IPR036388">
    <property type="entry name" value="WH-like_DNA-bd_sf"/>
</dbReference>
<dbReference type="GO" id="GO:0006352">
    <property type="term" value="P:DNA-templated transcription initiation"/>
    <property type="evidence" value="ECO:0007669"/>
    <property type="project" value="InterPro"/>
</dbReference>
<dbReference type="Pfam" id="PF04542">
    <property type="entry name" value="Sigma70_r2"/>
    <property type="match status" value="1"/>
</dbReference>
<keyword evidence="3" id="KW-0731">Sigma factor</keyword>
<comment type="caution">
    <text evidence="8">The sequence shown here is derived from an EMBL/GenBank/DDBJ whole genome shotgun (WGS) entry which is preliminary data.</text>
</comment>
<feature type="domain" description="RNA polymerase sigma-70 region 2" evidence="6">
    <location>
        <begin position="14"/>
        <end position="79"/>
    </location>
</feature>
<evidence type="ECO:0000259" key="6">
    <source>
        <dbReference type="Pfam" id="PF04542"/>
    </source>
</evidence>
<evidence type="ECO:0000256" key="1">
    <source>
        <dbReference type="ARBA" id="ARBA00010641"/>
    </source>
</evidence>
<dbReference type="Gene3D" id="1.10.10.10">
    <property type="entry name" value="Winged helix-like DNA-binding domain superfamily/Winged helix DNA-binding domain"/>
    <property type="match status" value="1"/>
</dbReference>
<evidence type="ECO:0000313" key="8">
    <source>
        <dbReference type="EMBL" id="KKT81720.1"/>
    </source>
</evidence>
<protein>
    <submittedName>
        <fullName evidence="8">RNA polymerase sigma factor SigW</fullName>
    </submittedName>
</protein>
<dbReference type="Pfam" id="PF08281">
    <property type="entry name" value="Sigma70_r4_2"/>
    <property type="match status" value="1"/>
</dbReference>
<dbReference type="Gene3D" id="1.10.1740.10">
    <property type="match status" value="1"/>
</dbReference>
<gene>
    <name evidence="8" type="ORF">UW78_C0006G0085</name>
</gene>
<accession>A0A0G1KDU1</accession>
<keyword evidence="5" id="KW-0804">Transcription</keyword>
<evidence type="ECO:0000256" key="2">
    <source>
        <dbReference type="ARBA" id="ARBA00023015"/>
    </source>
</evidence>
<dbReference type="PANTHER" id="PTHR43133">
    <property type="entry name" value="RNA POLYMERASE ECF-TYPE SIGMA FACTO"/>
    <property type="match status" value="1"/>
</dbReference>
<evidence type="ECO:0000256" key="4">
    <source>
        <dbReference type="ARBA" id="ARBA00023125"/>
    </source>
</evidence>
<evidence type="ECO:0000313" key="9">
    <source>
        <dbReference type="Proteomes" id="UP000034595"/>
    </source>
</evidence>
<evidence type="ECO:0000256" key="5">
    <source>
        <dbReference type="ARBA" id="ARBA00023163"/>
    </source>
</evidence>
<dbReference type="EMBL" id="LCJQ01000006">
    <property type="protein sequence ID" value="KKT81720.1"/>
    <property type="molecule type" value="Genomic_DNA"/>
</dbReference>
<dbReference type="SUPFAM" id="SSF88659">
    <property type="entry name" value="Sigma3 and sigma4 domains of RNA polymerase sigma factors"/>
    <property type="match status" value="1"/>
</dbReference>
<evidence type="ECO:0000256" key="3">
    <source>
        <dbReference type="ARBA" id="ARBA00023082"/>
    </source>
</evidence>
<dbReference type="InterPro" id="IPR039425">
    <property type="entry name" value="RNA_pol_sigma-70-like"/>
</dbReference>
<dbReference type="InterPro" id="IPR013249">
    <property type="entry name" value="RNA_pol_sigma70_r4_t2"/>
</dbReference>
<dbReference type="InterPro" id="IPR014284">
    <property type="entry name" value="RNA_pol_sigma-70_dom"/>
</dbReference>
<dbReference type="GO" id="GO:0003677">
    <property type="term" value="F:DNA binding"/>
    <property type="evidence" value="ECO:0007669"/>
    <property type="project" value="UniProtKB-KW"/>
</dbReference>
<feature type="domain" description="RNA polymerase sigma factor 70 region 4 type 2" evidence="7">
    <location>
        <begin position="109"/>
        <end position="160"/>
    </location>
</feature>
<evidence type="ECO:0000259" key="7">
    <source>
        <dbReference type="Pfam" id="PF08281"/>
    </source>
</evidence>
<reference evidence="8 9" key="1">
    <citation type="journal article" date="2015" name="Nature">
        <title>rRNA introns, odd ribosomes, and small enigmatic genomes across a large radiation of phyla.</title>
        <authorList>
            <person name="Brown C.T."/>
            <person name="Hug L.A."/>
            <person name="Thomas B.C."/>
            <person name="Sharon I."/>
            <person name="Castelle C.J."/>
            <person name="Singh A."/>
            <person name="Wilkins M.J."/>
            <person name="Williams K.H."/>
            <person name="Banfield J.F."/>
        </authorList>
    </citation>
    <scope>NUCLEOTIDE SEQUENCE [LARGE SCALE GENOMIC DNA]</scope>
</reference>